<feature type="transmembrane region" description="Helical" evidence="1">
    <location>
        <begin position="102"/>
        <end position="125"/>
    </location>
</feature>
<keyword evidence="1" id="KW-0812">Transmembrane</keyword>
<dbReference type="InterPro" id="IPR018687">
    <property type="entry name" value="DUF2177_membr"/>
</dbReference>
<feature type="transmembrane region" description="Helical" evidence="1">
    <location>
        <begin position="70"/>
        <end position="90"/>
    </location>
</feature>
<feature type="transmembrane region" description="Helical" evidence="1">
    <location>
        <begin position="6"/>
        <end position="22"/>
    </location>
</feature>
<sequence length="136" mass="14458">MSYLVAYVATAFVFFGLDYIWLSRVATGFYRERMGHLLLDQPNLVAAGLFYCVYVAGIVYFAVAPSLNNGSAASALFAGAVLGLIAYGTYDMTNLATVKNWSIAVTFVDIAWGTVLTGVSAWAGYLATARIIGSAG</sequence>
<evidence type="ECO:0000313" key="2">
    <source>
        <dbReference type="EMBL" id="MDV6226829.1"/>
    </source>
</evidence>
<dbReference type="Proteomes" id="UP001185659">
    <property type="component" value="Unassembled WGS sequence"/>
</dbReference>
<keyword evidence="1" id="KW-1133">Transmembrane helix</keyword>
<keyword evidence="3" id="KW-1185">Reference proteome</keyword>
<keyword evidence="1" id="KW-0472">Membrane</keyword>
<accession>A0ABU4AKN6</accession>
<name>A0ABU4AKN6_9HYPH</name>
<feature type="transmembrane region" description="Helical" evidence="1">
    <location>
        <begin position="43"/>
        <end position="64"/>
    </location>
</feature>
<dbReference type="EMBL" id="JAWLIP010000004">
    <property type="protein sequence ID" value="MDV6226829.1"/>
    <property type="molecule type" value="Genomic_DNA"/>
</dbReference>
<organism evidence="2 3">
    <name type="scientific">Nitratireductor aquimarinus</name>
    <dbReference type="NCBI Taxonomy" id="889300"/>
    <lineage>
        <taxon>Bacteria</taxon>
        <taxon>Pseudomonadati</taxon>
        <taxon>Pseudomonadota</taxon>
        <taxon>Alphaproteobacteria</taxon>
        <taxon>Hyphomicrobiales</taxon>
        <taxon>Phyllobacteriaceae</taxon>
        <taxon>Nitratireductor</taxon>
    </lineage>
</organism>
<reference evidence="2 3" key="1">
    <citation type="submission" date="2023-10" db="EMBL/GenBank/DDBJ databases">
        <authorList>
            <person name="Venkata Ramana C."/>
            <person name="Sasikala C."/>
            <person name="Dhurka M."/>
        </authorList>
    </citation>
    <scope>NUCLEOTIDE SEQUENCE [LARGE SCALE GENOMIC DNA]</scope>
    <source>
        <strain evidence="2 3">KCTC 32151</strain>
    </source>
</reference>
<comment type="caution">
    <text evidence="2">The sequence shown here is derived from an EMBL/GenBank/DDBJ whole genome shotgun (WGS) entry which is preliminary data.</text>
</comment>
<dbReference type="Pfam" id="PF09945">
    <property type="entry name" value="DUF2177"/>
    <property type="match status" value="1"/>
</dbReference>
<gene>
    <name evidence="2" type="ORF">R2G56_11080</name>
</gene>
<protein>
    <submittedName>
        <fullName evidence="2">DUF2177 family protein</fullName>
    </submittedName>
</protein>
<evidence type="ECO:0000256" key="1">
    <source>
        <dbReference type="SAM" id="Phobius"/>
    </source>
</evidence>
<evidence type="ECO:0000313" key="3">
    <source>
        <dbReference type="Proteomes" id="UP001185659"/>
    </source>
</evidence>
<proteinExistence type="predicted"/>
<dbReference type="RefSeq" id="WP_317561318.1">
    <property type="nucleotide sequence ID" value="NZ_JAWLIP010000004.1"/>
</dbReference>